<sequence length="156" mass="16823">MTARLNDSNEGANEGKGTAMKKACWAICTLLAIGLLMACGNEASKDESPSTAPAEPEGQAARVIEVTLSFVEPRFRPDPIEIKVGEPVQFKVSSGDTRHRFVIEPFGIDVEVPQKALNESAITKVVTPTETGTFRMFCSTHARMPMEGTLVVVEAN</sequence>
<dbReference type="AlphaFoldDB" id="W4LGN2"/>
<proteinExistence type="predicted"/>
<dbReference type="HOGENOM" id="CLU_1841469_0_0_7"/>
<dbReference type="EMBL" id="AZHW01000687">
    <property type="protein sequence ID" value="ETW97253.1"/>
    <property type="molecule type" value="Genomic_DNA"/>
</dbReference>
<dbReference type="InterPro" id="IPR028096">
    <property type="entry name" value="EfeO_Cupredoxin"/>
</dbReference>
<reference evidence="2 3" key="1">
    <citation type="journal article" date="2014" name="Nature">
        <title>An environmental bacterial taxon with a large and distinct metabolic repertoire.</title>
        <authorList>
            <person name="Wilson M.C."/>
            <person name="Mori T."/>
            <person name="Ruckert C."/>
            <person name="Uria A.R."/>
            <person name="Helf M.J."/>
            <person name="Takada K."/>
            <person name="Gernert C."/>
            <person name="Steffens U.A."/>
            <person name="Heycke N."/>
            <person name="Schmitt S."/>
            <person name="Rinke C."/>
            <person name="Helfrich E.J."/>
            <person name="Brachmann A.O."/>
            <person name="Gurgui C."/>
            <person name="Wakimoto T."/>
            <person name="Kracht M."/>
            <person name="Crusemann M."/>
            <person name="Hentschel U."/>
            <person name="Abe I."/>
            <person name="Matsunaga S."/>
            <person name="Kalinowski J."/>
            <person name="Takeyama H."/>
            <person name="Piel J."/>
        </authorList>
    </citation>
    <scope>NUCLEOTIDE SEQUENCE [LARGE SCALE GENOMIC DNA]</scope>
    <source>
        <strain evidence="3">TSY1</strain>
    </source>
</reference>
<organism evidence="2 3">
    <name type="scientific">Entotheonella factor</name>
    <dbReference type="NCBI Taxonomy" id="1429438"/>
    <lineage>
        <taxon>Bacteria</taxon>
        <taxon>Pseudomonadati</taxon>
        <taxon>Nitrospinota/Tectimicrobiota group</taxon>
        <taxon>Candidatus Tectimicrobiota</taxon>
        <taxon>Candidatus Entotheonellia</taxon>
        <taxon>Candidatus Entotheonellales</taxon>
        <taxon>Candidatus Entotheonellaceae</taxon>
        <taxon>Candidatus Entotheonella</taxon>
    </lineage>
</organism>
<evidence type="ECO:0000259" key="1">
    <source>
        <dbReference type="Pfam" id="PF13473"/>
    </source>
</evidence>
<evidence type="ECO:0000313" key="2">
    <source>
        <dbReference type="EMBL" id="ETW97253.1"/>
    </source>
</evidence>
<accession>W4LGN2</accession>
<name>W4LGN2_ENTF1</name>
<dbReference type="SUPFAM" id="SSF49503">
    <property type="entry name" value="Cupredoxins"/>
    <property type="match status" value="1"/>
</dbReference>
<dbReference type="Gene3D" id="2.60.40.420">
    <property type="entry name" value="Cupredoxins - blue copper proteins"/>
    <property type="match status" value="1"/>
</dbReference>
<keyword evidence="3" id="KW-1185">Reference proteome</keyword>
<feature type="domain" description="EfeO-type cupredoxin-like" evidence="1">
    <location>
        <begin position="59"/>
        <end position="152"/>
    </location>
</feature>
<gene>
    <name evidence="2" type="ORF">ETSY1_23410</name>
</gene>
<dbReference type="Proteomes" id="UP000019141">
    <property type="component" value="Unassembled WGS sequence"/>
</dbReference>
<dbReference type="InterPro" id="IPR008972">
    <property type="entry name" value="Cupredoxin"/>
</dbReference>
<comment type="caution">
    <text evidence="2">The sequence shown here is derived from an EMBL/GenBank/DDBJ whole genome shotgun (WGS) entry which is preliminary data.</text>
</comment>
<dbReference type="Pfam" id="PF13473">
    <property type="entry name" value="Cupredoxin_1"/>
    <property type="match status" value="1"/>
</dbReference>
<evidence type="ECO:0000313" key="3">
    <source>
        <dbReference type="Proteomes" id="UP000019141"/>
    </source>
</evidence>
<protein>
    <recommendedName>
        <fullName evidence="1">EfeO-type cupredoxin-like domain-containing protein</fullName>
    </recommendedName>
</protein>